<dbReference type="Gene3D" id="1.10.1370.40">
    <property type="match status" value="1"/>
</dbReference>
<keyword evidence="2" id="KW-1185">Reference proteome</keyword>
<name>A0ABQ4NTK8_9GAMM</name>
<dbReference type="RefSeq" id="WP_373317418.1">
    <property type="nucleotide sequence ID" value="NZ_BPFB01000171.1"/>
</dbReference>
<dbReference type="Proteomes" id="UP000761574">
    <property type="component" value="Unassembled WGS sequence"/>
</dbReference>
<proteinExistence type="predicted"/>
<organism evidence="1 2">
    <name type="scientific">Shewanella algidipiscicola</name>
    <dbReference type="NCBI Taxonomy" id="614070"/>
    <lineage>
        <taxon>Bacteria</taxon>
        <taxon>Pseudomonadati</taxon>
        <taxon>Pseudomonadota</taxon>
        <taxon>Gammaproteobacteria</taxon>
        <taxon>Alteromonadales</taxon>
        <taxon>Shewanellaceae</taxon>
        <taxon>Shewanella</taxon>
    </lineage>
</organism>
<reference evidence="1 2" key="1">
    <citation type="submission" date="2021-05" db="EMBL/GenBank/DDBJ databases">
        <title>Molecular characterization for Shewanella algae harboring chromosomal blaOXA-55-like strains isolated from clinical and environment sample.</title>
        <authorList>
            <person name="Ohama Y."/>
            <person name="Aoki K."/>
            <person name="Harada S."/>
            <person name="Moriya K."/>
            <person name="Ishii Y."/>
            <person name="Tateda K."/>
        </authorList>
    </citation>
    <scope>NUCLEOTIDE SEQUENCE [LARGE SCALE GENOMIC DNA]</scope>
    <source>
        <strain evidence="1 2">LMG 23746</strain>
    </source>
</reference>
<comment type="caution">
    <text evidence="1">The sequence shown here is derived from an EMBL/GenBank/DDBJ whole genome shotgun (WGS) entry which is preliminary data.</text>
</comment>
<gene>
    <name evidence="1" type="ORF">TUM4630_36370</name>
</gene>
<accession>A0ABQ4NTK8</accession>
<dbReference type="EMBL" id="BPFB01000171">
    <property type="protein sequence ID" value="GIU03372.1"/>
    <property type="molecule type" value="Genomic_DNA"/>
</dbReference>
<evidence type="ECO:0000313" key="2">
    <source>
        <dbReference type="Proteomes" id="UP000761574"/>
    </source>
</evidence>
<sequence>MVLGFTEPLAAGLGASSVPPMEAYKAFRGQAPTTEALLKRRGLN</sequence>
<evidence type="ECO:0000313" key="1">
    <source>
        <dbReference type="EMBL" id="GIU03372.1"/>
    </source>
</evidence>
<protein>
    <submittedName>
        <fullName evidence="1">Uncharacterized protein</fullName>
    </submittedName>
</protein>